<comment type="caution">
    <text evidence="2">The sequence shown here is derived from an EMBL/GenBank/DDBJ whole genome shotgun (WGS) entry which is preliminary data.</text>
</comment>
<reference evidence="2 3" key="1">
    <citation type="submission" date="2021-06" db="EMBL/GenBank/DDBJ databases">
        <title>Caerostris extrusa draft genome.</title>
        <authorList>
            <person name="Kono N."/>
            <person name="Arakawa K."/>
        </authorList>
    </citation>
    <scope>NUCLEOTIDE SEQUENCE [LARGE SCALE GENOMIC DNA]</scope>
</reference>
<evidence type="ECO:0000313" key="3">
    <source>
        <dbReference type="Proteomes" id="UP001054945"/>
    </source>
</evidence>
<name>A0AAV4N9Z3_CAEEX</name>
<keyword evidence="3" id="KW-1185">Reference proteome</keyword>
<sequence length="219" mass="24632">MWNKKIPDNVKTGGIKFKNYFIFCRAIWQPAYSVSNPEPFSISGPLRRHSSSSPLPVNQGRTDREKERGKTESKTNSVNKLSNVQKRTKIRSRSNFCHVGRIIVLVGRDRNTLACGGGRVFQTVAVEVSVKDVFCRAERDVGNTCTGSFGSGVFELCVLPQVSKNQFQNHPRLKYRSFSKVPRFISSDSVADICCHTARDNPNWYSGISRTVLTNILEL</sequence>
<protein>
    <submittedName>
        <fullName evidence="2">Uncharacterized protein</fullName>
    </submittedName>
</protein>
<proteinExistence type="predicted"/>
<feature type="compositionally biased region" description="Polar residues" evidence="1">
    <location>
        <begin position="74"/>
        <end position="85"/>
    </location>
</feature>
<feature type="region of interest" description="Disordered" evidence="1">
    <location>
        <begin position="43"/>
        <end position="86"/>
    </location>
</feature>
<feature type="compositionally biased region" description="Basic and acidic residues" evidence="1">
    <location>
        <begin position="61"/>
        <end position="73"/>
    </location>
</feature>
<dbReference type="Proteomes" id="UP001054945">
    <property type="component" value="Unassembled WGS sequence"/>
</dbReference>
<dbReference type="AlphaFoldDB" id="A0AAV4N9Z3"/>
<gene>
    <name evidence="2" type="ORF">CEXT_727081</name>
</gene>
<dbReference type="EMBL" id="BPLR01020685">
    <property type="protein sequence ID" value="GIX81512.1"/>
    <property type="molecule type" value="Genomic_DNA"/>
</dbReference>
<evidence type="ECO:0000313" key="2">
    <source>
        <dbReference type="EMBL" id="GIX81512.1"/>
    </source>
</evidence>
<accession>A0AAV4N9Z3</accession>
<evidence type="ECO:0000256" key="1">
    <source>
        <dbReference type="SAM" id="MobiDB-lite"/>
    </source>
</evidence>
<feature type="compositionally biased region" description="Low complexity" evidence="1">
    <location>
        <begin position="43"/>
        <end position="56"/>
    </location>
</feature>
<organism evidence="2 3">
    <name type="scientific">Caerostris extrusa</name>
    <name type="common">Bark spider</name>
    <name type="synonym">Caerostris bankana</name>
    <dbReference type="NCBI Taxonomy" id="172846"/>
    <lineage>
        <taxon>Eukaryota</taxon>
        <taxon>Metazoa</taxon>
        <taxon>Ecdysozoa</taxon>
        <taxon>Arthropoda</taxon>
        <taxon>Chelicerata</taxon>
        <taxon>Arachnida</taxon>
        <taxon>Araneae</taxon>
        <taxon>Araneomorphae</taxon>
        <taxon>Entelegynae</taxon>
        <taxon>Araneoidea</taxon>
        <taxon>Araneidae</taxon>
        <taxon>Caerostris</taxon>
    </lineage>
</organism>